<dbReference type="RefSeq" id="WP_098175278.1">
    <property type="nucleotide sequence ID" value="NZ_CP030926.1"/>
</dbReference>
<evidence type="ECO:0008006" key="5">
    <source>
        <dbReference type="Google" id="ProtNLM"/>
    </source>
</evidence>
<reference evidence="1 4" key="2">
    <citation type="submission" date="2018-07" db="EMBL/GenBank/DDBJ databases">
        <title>The molecular basis for the intramolecular migration of carboxyl group in the catabolism of para-hydroxybenzoate via gentisate.</title>
        <authorList>
            <person name="Zhao H."/>
            <person name="Xu Y."/>
            <person name="Lin S."/>
            <person name="Spain J.C."/>
            <person name="Zhou N.-Y."/>
        </authorList>
    </citation>
    <scope>NUCLEOTIDE SEQUENCE [LARGE SCALE GENOMIC DNA]</scope>
    <source>
        <strain evidence="1 4">PHB-7a</strain>
    </source>
</reference>
<accession>A0AAX0S7N6</accession>
<keyword evidence="4" id="KW-1185">Reference proteome</keyword>
<evidence type="ECO:0000313" key="1">
    <source>
        <dbReference type="EMBL" id="AXN40656.1"/>
    </source>
</evidence>
<evidence type="ECO:0000313" key="3">
    <source>
        <dbReference type="Proteomes" id="UP000220106"/>
    </source>
</evidence>
<gene>
    <name evidence="2" type="ORF">CN689_06425</name>
    <name evidence="1" type="ORF">DTO10_21225</name>
</gene>
<reference evidence="2 3" key="1">
    <citation type="submission" date="2017-09" db="EMBL/GenBank/DDBJ databases">
        <title>Large-scale bioinformatics analysis of Bacillus genomes uncovers conserved roles of natural products in bacterial physiology.</title>
        <authorList>
            <consortium name="Agbiome Team Llc"/>
            <person name="Bleich R.M."/>
            <person name="Kirk G.J."/>
            <person name="Santa Maria K.C."/>
            <person name="Allen S.E."/>
            <person name="Farag S."/>
            <person name="Shank E.A."/>
            <person name="Bowers A."/>
        </authorList>
    </citation>
    <scope>NUCLEOTIDE SEQUENCE [LARGE SCALE GENOMIC DNA]</scope>
    <source>
        <strain evidence="2 3">AFS003229</strain>
    </source>
</reference>
<dbReference type="KEGG" id="pbut:DTO10_21225"/>
<sequence>MIYEETYHYLLRKVSSTEFDTCLYSLLHIDWEGVVQRSLHQMAQGIGTTKKFLYQTLKKLSNKQHKVFIPVESNGEKKYIFKLA</sequence>
<dbReference type="EMBL" id="CP030926">
    <property type="protein sequence ID" value="AXN40656.1"/>
    <property type="molecule type" value="Genomic_DNA"/>
</dbReference>
<dbReference type="EMBL" id="NUEQ01000013">
    <property type="protein sequence ID" value="PEJ34951.1"/>
    <property type="molecule type" value="Genomic_DNA"/>
</dbReference>
<protein>
    <recommendedName>
        <fullName evidence="5">Transcriptional regulator</fullName>
    </recommendedName>
</protein>
<dbReference type="Proteomes" id="UP000220106">
    <property type="component" value="Unassembled WGS sequence"/>
</dbReference>
<evidence type="ECO:0000313" key="2">
    <source>
        <dbReference type="EMBL" id="PEJ34951.1"/>
    </source>
</evidence>
<name>A0AAX0S7N6_9BACI</name>
<organism evidence="2 3">
    <name type="scientific">Peribacillus butanolivorans</name>
    <dbReference type="NCBI Taxonomy" id="421767"/>
    <lineage>
        <taxon>Bacteria</taxon>
        <taxon>Bacillati</taxon>
        <taxon>Bacillota</taxon>
        <taxon>Bacilli</taxon>
        <taxon>Bacillales</taxon>
        <taxon>Bacillaceae</taxon>
        <taxon>Peribacillus</taxon>
    </lineage>
</organism>
<evidence type="ECO:0000313" key="4">
    <source>
        <dbReference type="Proteomes" id="UP000260457"/>
    </source>
</evidence>
<dbReference type="Proteomes" id="UP000260457">
    <property type="component" value="Chromosome"/>
</dbReference>
<dbReference type="AlphaFoldDB" id="A0AAX0S7N6"/>
<proteinExistence type="predicted"/>
<dbReference type="GeneID" id="95400742"/>